<dbReference type="PANTHER" id="PTHR43731">
    <property type="entry name" value="RHOMBOID PROTEASE"/>
    <property type="match status" value="1"/>
</dbReference>
<evidence type="ECO:0000256" key="6">
    <source>
        <dbReference type="ARBA" id="ARBA00023136"/>
    </source>
</evidence>
<dbReference type="RefSeq" id="WP_143891896.1">
    <property type="nucleotide sequence ID" value="NZ_CP041666.1"/>
</dbReference>
<dbReference type="SUPFAM" id="SSF144091">
    <property type="entry name" value="Rhomboid-like"/>
    <property type="match status" value="1"/>
</dbReference>
<evidence type="ECO:0000256" key="5">
    <source>
        <dbReference type="ARBA" id="ARBA00022989"/>
    </source>
</evidence>
<feature type="transmembrane region" description="Helical" evidence="7">
    <location>
        <begin position="12"/>
        <end position="39"/>
    </location>
</feature>
<dbReference type="KEGG" id="aqt:FN924_02325"/>
<organism evidence="9 10">
    <name type="scientific">Radiobacillus deserti</name>
    <dbReference type="NCBI Taxonomy" id="2594883"/>
    <lineage>
        <taxon>Bacteria</taxon>
        <taxon>Bacillati</taxon>
        <taxon>Bacillota</taxon>
        <taxon>Bacilli</taxon>
        <taxon>Bacillales</taxon>
        <taxon>Bacillaceae</taxon>
        <taxon>Radiobacillus</taxon>
    </lineage>
</organism>
<name>A0A516KCS6_9BACI</name>
<dbReference type="GO" id="GO:0004252">
    <property type="term" value="F:serine-type endopeptidase activity"/>
    <property type="evidence" value="ECO:0007669"/>
    <property type="project" value="InterPro"/>
</dbReference>
<evidence type="ECO:0000313" key="10">
    <source>
        <dbReference type="Proteomes" id="UP000315215"/>
    </source>
</evidence>
<dbReference type="EMBL" id="CP041666">
    <property type="protein sequence ID" value="QDP39146.1"/>
    <property type="molecule type" value="Genomic_DNA"/>
</dbReference>
<sequence length="255" mass="28944">MFLRTESFKQFIRLYPIVTSLIAIQLVVWLLILLFPIGIGDALFQWGAGVNLLIHQGEYWRLVSAIFIHDPNGIMHVLFNCFSLVLFGPALEQMLGKLKFLLVFLFTGAFGNLFTYIIEPTQFTIHFGASGAIYGLLGLYLYMIFFRKHLIDPSSSQIVIVILIIGVLMSLFRPNINLAAHLFGLIGGFALGPIILSRAKPYNPWLKQRSREDSTASFDPNRWNKRRFPWKKYVIPLLWGIVIILGLLGLFGGIL</sequence>
<comment type="subcellular location">
    <subcellularLocation>
        <location evidence="1">Membrane</location>
        <topology evidence="1">Multi-pass membrane protein</topology>
    </subcellularLocation>
</comment>
<evidence type="ECO:0000256" key="2">
    <source>
        <dbReference type="ARBA" id="ARBA00009045"/>
    </source>
</evidence>
<dbReference type="Gene3D" id="1.20.1540.10">
    <property type="entry name" value="Rhomboid-like"/>
    <property type="match status" value="1"/>
</dbReference>
<dbReference type="GO" id="GO:0016020">
    <property type="term" value="C:membrane"/>
    <property type="evidence" value="ECO:0007669"/>
    <property type="project" value="UniProtKB-SubCell"/>
</dbReference>
<keyword evidence="3 7" id="KW-0812">Transmembrane</keyword>
<evidence type="ECO:0000256" key="4">
    <source>
        <dbReference type="ARBA" id="ARBA00022801"/>
    </source>
</evidence>
<dbReference type="GO" id="GO:0006508">
    <property type="term" value="P:proteolysis"/>
    <property type="evidence" value="ECO:0007669"/>
    <property type="project" value="UniProtKB-KW"/>
</dbReference>
<accession>A0A516KCS6</accession>
<feature type="transmembrane region" description="Helical" evidence="7">
    <location>
        <begin position="155"/>
        <end position="172"/>
    </location>
</feature>
<evidence type="ECO:0000256" key="3">
    <source>
        <dbReference type="ARBA" id="ARBA00022692"/>
    </source>
</evidence>
<gene>
    <name evidence="9" type="ORF">FN924_02325</name>
</gene>
<dbReference type="InterPro" id="IPR022764">
    <property type="entry name" value="Peptidase_S54_rhomboid_dom"/>
</dbReference>
<feature type="transmembrane region" description="Helical" evidence="7">
    <location>
        <begin position="178"/>
        <end position="199"/>
    </location>
</feature>
<keyword evidence="10" id="KW-1185">Reference proteome</keyword>
<evidence type="ECO:0000313" key="9">
    <source>
        <dbReference type="EMBL" id="QDP39146.1"/>
    </source>
</evidence>
<feature type="transmembrane region" description="Helical" evidence="7">
    <location>
        <begin position="100"/>
        <end position="118"/>
    </location>
</feature>
<comment type="similarity">
    <text evidence="2">Belongs to the peptidase S54 family.</text>
</comment>
<dbReference type="InterPro" id="IPR035952">
    <property type="entry name" value="Rhomboid-like_sf"/>
</dbReference>
<dbReference type="PANTHER" id="PTHR43731:SF14">
    <property type="entry name" value="PRESENILIN-ASSOCIATED RHOMBOID-LIKE PROTEIN, MITOCHONDRIAL"/>
    <property type="match status" value="1"/>
</dbReference>
<dbReference type="Proteomes" id="UP000315215">
    <property type="component" value="Chromosome"/>
</dbReference>
<dbReference type="OrthoDB" id="9813074at2"/>
<feature type="transmembrane region" description="Helical" evidence="7">
    <location>
        <begin position="59"/>
        <end position="88"/>
    </location>
</feature>
<proteinExistence type="inferred from homology"/>
<feature type="transmembrane region" description="Helical" evidence="7">
    <location>
        <begin position="233"/>
        <end position="254"/>
    </location>
</feature>
<keyword evidence="4" id="KW-0378">Hydrolase</keyword>
<feature type="transmembrane region" description="Helical" evidence="7">
    <location>
        <begin position="124"/>
        <end position="143"/>
    </location>
</feature>
<reference evidence="9 10" key="1">
    <citation type="submission" date="2019-07" db="EMBL/GenBank/DDBJ databases">
        <authorList>
            <person name="Li J."/>
        </authorList>
    </citation>
    <scope>NUCLEOTIDE SEQUENCE [LARGE SCALE GENOMIC DNA]</scope>
    <source>
        <strain evidence="9 10">TKL69</strain>
    </source>
</reference>
<evidence type="ECO:0000259" key="8">
    <source>
        <dbReference type="Pfam" id="PF01694"/>
    </source>
</evidence>
<keyword evidence="9" id="KW-0645">Protease</keyword>
<evidence type="ECO:0000256" key="1">
    <source>
        <dbReference type="ARBA" id="ARBA00004141"/>
    </source>
</evidence>
<protein>
    <submittedName>
        <fullName evidence="9">Rhomboid family intramembrane serine protease</fullName>
    </submittedName>
</protein>
<keyword evidence="5 7" id="KW-1133">Transmembrane helix</keyword>
<dbReference type="AlphaFoldDB" id="A0A516KCS6"/>
<dbReference type="Pfam" id="PF01694">
    <property type="entry name" value="Rhomboid"/>
    <property type="match status" value="1"/>
</dbReference>
<keyword evidence="6 7" id="KW-0472">Membrane</keyword>
<evidence type="ECO:0000256" key="7">
    <source>
        <dbReference type="SAM" id="Phobius"/>
    </source>
</evidence>
<dbReference type="InterPro" id="IPR050925">
    <property type="entry name" value="Rhomboid_protease_S54"/>
</dbReference>
<feature type="domain" description="Peptidase S54 rhomboid" evidence="8">
    <location>
        <begin position="57"/>
        <end position="197"/>
    </location>
</feature>